<evidence type="ECO:0000313" key="6">
    <source>
        <dbReference type="Proteomes" id="UP000243217"/>
    </source>
</evidence>
<dbReference type="GO" id="GO:0004674">
    <property type="term" value="F:protein serine/threonine kinase activity"/>
    <property type="evidence" value="ECO:0007669"/>
    <property type="project" value="TreeGrafter"/>
</dbReference>
<dbReference type="GO" id="GO:0005524">
    <property type="term" value="F:ATP binding"/>
    <property type="evidence" value="ECO:0007669"/>
    <property type="project" value="InterPro"/>
</dbReference>
<feature type="region of interest" description="Disordered" evidence="1">
    <location>
        <begin position="96"/>
        <end position="119"/>
    </location>
</feature>
<dbReference type="Gene3D" id="1.10.510.10">
    <property type="entry name" value="Transferase(Phosphotransferase) domain 1"/>
    <property type="match status" value="1"/>
</dbReference>
<sequence length="464" mass="51698">MQEDGNLCVYNSTAPTWASNTWKPGVKSQFCMLVQDSGSIVGYDNQCTQIFSPSTNTSQPNFNNAGAYSSLVVADTAPKVVDDVLKYLQTVVPMREAPPKTNQNTSAPTSALTTAPPSSSTPTGTTIGIVGGVVAVLIIIILIIIIKRKQRNKALPTLNRTSGYVDATYSNQLLPLYQNSLYPTMAIDSRVKQRLPKYDKVVDDDKILDIRPLRKYRLDQADIILLDSTPIASGAKSEVCLEYWVRWKIDCPYTVRFIGASWYSPEDLSCIVEYMNYGDLRTFLANATPKEFTWPQKQLSIAAIVKGLSYLHNCATPIIHRDLKSRNVLLDSNKGTKLTDFGESREMNDETMTNDVGTFAWMAPEVITGRKYNASADIYSFGVLLSEYASHQVPYSNMIDLVTRQPCNQFQLISQITTGQLKPTIDAPNTPEWVVEIANKCLQFDPDERLSILAIEYIINKLPN</sequence>
<dbReference type="Pfam" id="PF00069">
    <property type="entry name" value="Pkinase"/>
    <property type="match status" value="1"/>
</dbReference>
<comment type="caution">
    <text evidence="5">The sequence shown here is derived from an EMBL/GenBank/DDBJ whole genome shotgun (WGS) entry which is preliminary data.</text>
</comment>
<keyword evidence="6" id="KW-1185">Reference proteome</keyword>
<evidence type="ECO:0000256" key="1">
    <source>
        <dbReference type="SAM" id="MobiDB-lite"/>
    </source>
</evidence>
<dbReference type="STRING" id="74557.A0A1W0A6S4"/>
<dbReference type="PANTHER" id="PTHR44329">
    <property type="entry name" value="SERINE/THREONINE-PROTEIN KINASE TNNI3K-RELATED"/>
    <property type="match status" value="1"/>
</dbReference>
<dbReference type="PROSITE" id="PS50011">
    <property type="entry name" value="PROTEIN_KINASE_DOM"/>
    <property type="match status" value="1"/>
</dbReference>
<dbReference type="AlphaFoldDB" id="A0A1W0A6S4"/>
<dbReference type="Proteomes" id="UP000243217">
    <property type="component" value="Unassembled WGS sequence"/>
</dbReference>
<keyword evidence="5" id="KW-0808">Transferase</keyword>
<evidence type="ECO:0000259" key="4">
    <source>
        <dbReference type="PROSITE" id="PS50927"/>
    </source>
</evidence>
<organism evidence="5 6">
    <name type="scientific">Thraustotheca clavata</name>
    <dbReference type="NCBI Taxonomy" id="74557"/>
    <lineage>
        <taxon>Eukaryota</taxon>
        <taxon>Sar</taxon>
        <taxon>Stramenopiles</taxon>
        <taxon>Oomycota</taxon>
        <taxon>Saprolegniomycetes</taxon>
        <taxon>Saprolegniales</taxon>
        <taxon>Achlyaceae</taxon>
        <taxon>Thraustotheca</taxon>
    </lineage>
</organism>
<dbReference type="PROSITE" id="PS00108">
    <property type="entry name" value="PROTEIN_KINASE_ST"/>
    <property type="match status" value="1"/>
</dbReference>
<dbReference type="PROSITE" id="PS50927">
    <property type="entry name" value="BULB_LECTIN"/>
    <property type="match status" value="1"/>
</dbReference>
<evidence type="ECO:0000259" key="3">
    <source>
        <dbReference type="PROSITE" id="PS50011"/>
    </source>
</evidence>
<dbReference type="Gene3D" id="2.90.10.30">
    <property type="match status" value="1"/>
</dbReference>
<feature type="domain" description="Bulb-type lectin" evidence="4">
    <location>
        <begin position="1"/>
        <end position="55"/>
    </location>
</feature>
<dbReference type="InterPro" id="IPR051681">
    <property type="entry name" value="Ser/Thr_Kinases-Pseudokinases"/>
</dbReference>
<dbReference type="SMART" id="SM00220">
    <property type="entry name" value="S_TKc"/>
    <property type="match status" value="1"/>
</dbReference>
<accession>A0A1W0A6S4</accession>
<feature type="transmembrane region" description="Helical" evidence="2">
    <location>
        <begin position="127"/>
        <end position="146"/>
    </location>
</feature>
<dbReference type="InterPro" id="IPR008271">
    <property type="entry name" value="Ser/Thr_kinase_AS"/>
</dbReference>
<dbReference type="InterPro" id="IPR011009">
    <property type="entry name" value="Kinase-like_dom_sf"/>
</dbReference>
<keyword evidence="5" id="KW-0418">Kinase</keyword>
<dbReference type="SUPFAM" id="SSF56112">
    <property type="entry name" value="Protein kinase-like (PK-like)"/>
    <property type="match status" value="1"/>
</dbReference>
<dbReference type="InterPro" id="IPR000719">
    <property type="entry name" value="Prot_kinase_dom"/>
</dbReference>
<gene>
    <name evidence="5" type="ORF">THRCLA_02032</name>
</gene>
<proteinExistence type="predicted"/>
<feature type="compositionally biased region" description="Low complexity" evidence="1">
    <location>
        <begin position="105"/>
        <end position="119"/>
    </location>
</feature>
<dbReference type="EMBL" id="JNBS01000408">
    <property type="protein sequence ID" value="OQS05881.1"/>
    <property type="molecule type" value="Genomic_DNA"/>
</dbReference>
<dbReference type="PANTHER" id="PTHR44329:SF214">
    <property type="entry name" value="PROTEIN KINASE DOMAIN-CONTAINING PROTEIN"/>
    <property type="match status" value="1"/>
</dbReference>
<dbReference type="SUPFAM" id="SSF51110">
    <property type="entry name" value="alpha-D-mannose-specific plant lectins"/>
    <property type="match status" value="1"/>
</dbReference>
<dbReference type="InterPro" id="IPR036426">
    <property type="entry name" value="Bulb-type_lectin_dom_sf"/>
</dbReference>
<keyword evidence="2" id="KW-0472">Membrane</keyword>
<keyword evidence="2" id="KW-0812">Transmembrane</keyword>
<feature type="domain" description="Protein kinase" evidence="3">
    <location>
        <begin position="171"/>
        <end position="464"/>
    </location>
</feature>
<evidence type="ECO:0000256" key="2">
    <source>
        <dbReference type="SAM" id="Phobius"/>
    </source>
</evidence>
<protein>
    <submittedName>
        <fullName evidence="5">Kinase</fullName>
    </submittedName>
</protein>
<reference evidence="5 6" key="1">
    <citation type="journal article" date="2014" name="Genome Biol. Evol.">
        <title>The secreted proteins of Achlya hypogyna and Thraustotheca clavata identify the ancestral oomycete secretome and reveal gene acquisitions by horizontal gene transfer.</title>
        <authorList>
            <person name="Misner I."/>
            <person name="Blouin N."/>
            <person name="Leonard G."/>
            <person name="Richards T.A."/>
            <person name="Lane C.E."/>
        </authorList>
    </citation>
    <scope>NUCLEOTIDE SEQUENCE [LARGE SCALE GENOMIC DNA]</scope>
    <source>
        <strain evidence="5 6">ATCC 34112</strain>
    </source>
</reference>
<name>A0A1W0A6S4_9STRA</name>
<evidence type="ECO:0000313" key="5">
    <source>
        <dbReference type="EMBL" id="OQS05881.1"/>
    </source>
</evidence>
<keyword evidence="2" id="KW-1133">Transmembrane helix</keyword>
<dbReference type="OrthoDB" id="6718656at2759"/>
<dbReference type="InterPro" id="IPR001480">
    <property type="entry name" value="Bulb-type_lectin_dom"/>
</dbReference>